<comment type="caution">
    <text evidence="6">The sequence shown here is derived from an EMBL/GenBank/DDBJ whole genome shotgun (WGS) entry which is preliminary data.</text>
</comment>
<feature type="region of interest" description="Disordered" evidence="4">
    <location>
        <begin position="787"/>
        <end position="877"/>
    </location>
</feature>
<proteinExistence type="inferred from homology"/>
<feature type="compositionally biased region" description="Basic and acidic residues" evidence="4">
    <location>
        <begin position="1147"/>
        <end position="1158"/>
    </location>
</feature>
<feature type="compositionally biased region" description="Polar residues" evidence="4">
    <location>
        <begin position="943"/>
        <end position="957"/>
    </location>
</feature>
<feature type="compositionally biased region" description="Basic and acidic residues" evidence="4">
    <location>
        <begin position="1237"/>
        <end position="1265"/>
    </location>
</feature>
<feature type="compositionally biased region" description="Basic and acidic residues" evidence="4">
    <location>
        <begin position="343"/>
        <end position="368"/>
    </location>
</feature>
<feature type="compositionally biased region" description="Basic and acidic residues" evidence="4">
    <location>
        <begin position="1310"/>
        <end position="1319"/>
    </location>
</feature>
<feature type="compositionally biased region" description="Polar residues" evidence="4">
    <location>
        <begin position="669"/>
        <end position="692"/>
    </location>
</feature>
<evidence type="ECO:0000313" key="6">
    <source>
        <dbReference type="EMBL" id="KAG7505266.1"/>
    </source>
</evidence>
<feature type="region of interest" description="Disordered" evidence="4">
    <location>
        <begin position="634"/>
        <end position="700"/>
    </location>
</feature>
<dbReference type="Proteomes" id="UP000693946">
    <property type="component" value="Linkage Group LG19"/>
</dbReference>
<feature type="compositionally biased region" description="Polar residues" evidence="4">
    <location>
        <begin position="456"/>
        <end position="465"/>
    </location>
</feature>
<evidence type="ECO:0000256" key="2">
    <source>
        <dbReference type="ARBA" id="ARBA00006937"/>
    </source>
</evidence>
<feature type="compositionally biased region" description="Polar residues" evidence="4">
    <location>
        <begin position="1266"/>
        <end position="1275"/>
    </location>
</feature>
<feature type="compositionally biased region" description="Polar residues" evidence="4">
    <location>
        <begin position="860"/>
        <end position="870"/>
    </location>
</feature>
<dbReference type="PANTHER" id="PTHR16181">
    <property type="entry name" value="PROTEIN FAM83A-RELATED"/>
    <property type="match status" value="1"/>
</dbReference>
<evidence type="ECO:0000259" key="5">
    <source>
        <dbReference type="Pfam" id="PF07894"/>
    </source>
</evidence>
<feature type="compositionally biased region" description="Basic and acidic residues" evidence="4">
    <location>
        <begin position="961"/>
        <end position="975"/>
    </location>
</feature>
<keyword evidence="3" id="KW-0963">Cytoplasm</keyword>
<keyword evidence="7" id="KW-1185">Reference proteome</keyword>
<evidence type="ECO:0000256" key="1">
    <source>
        <dbReference type="ARBA" id="ARBA00004496"/>
    </source>
</evidence>
<name>A0AAV6RIF2_SOLSE</name>
<dbReference type="GO" id="GO:0019901">
    <property type="term" value="F:protein kinase binding"/>
    <property type="evidence" value="ECO:0007669"/>
    <property type="project" value="TreeGrafter"/>
</dbReference>
<evidence type="ECO:0000256" key="3">
    <source>
        <dbReference type="ARBA" id="ARBA00022490"/>
    </source>
</evidence>
<dbReference type="EMBL" id="JAGKHQ010000011">
    <property type="protein sequence ID" value="KAG7505266.1"/>
    <property type="molecule type" value="Genomic_DNA"/>
</dbReference>
<protein>
    <recommendedName>
        <fullName evidence="5">Scaffolding anchor of CK1 domain-containing protein</fullName>
    </recommendedName>
</protein>
<feature type="region of interest" description="Disordered" evidence="4">
    <location>
        <begin position="340"/>
        <end position="374"/>
    </location>
</feature>
<feature type="compositionally biased region" description="Polar residues" evidence="4">
    <location>
        <begin position="529"/>
        <end position="540"/>
    </location>
</feature>
<accession>A0AAV6RIF2</accession>
<dbReference type="Pfam" id="PF07894">
    <property type="entry name" value="SACK1"/>
    <property type="match status" value="1"/>
</dbReference>
<feature type="compositionally biased region" description="Low complexity" evidence="4">
    <location>
        <begin position="640"/>
        <end position="655"/>
    </location>
</feature>
<feature type="region of interest" description="Disordered" evidence="4">
    <location>
        <begin position="435"/>
        <end position="611"/>
    </location>
</feature>
<feature type="region of interest" description="Disordered" evidence="4">
    <location>
        <begin position="1127"/>
        <end position="1161"/>
    </location>
</feature>
<feature type="domain" description="Scaffolding anchor of CK1" evidence="5">
    <location>
        <begin position="16"/>
        <end position="287"/>
    </location>
</feature>
<evidence type="ECO:0000256" key="4">
    <source>
        <dbReference type="SAM" id="MobiDB-lite"/>
    </source>
</evidence>
<dbReference type="GO" id="GO:0007165">
    <property type="term" value="P:signal transduction"/>
    <property type="evidence" value="ECO:0007669"/>
    <property type="project" value="TreeGrafter"/>
</dbReference>
<feature type="compositionally biased region" description="Basic and acidic residues" evidence="4">
    <location>
        <begin position="843"/>
        <end position="859"/>
    </location>
</feature>
<feature type="compositionally biased region" description="Polar residues" evidence="4">
    <location>
        <begin position="589"/>
        <end position="611"/>
    </location>
</feature>
<gene>
    <name evidence="6" type="ORF">JOB18_027524</name>
</gene>
<evidence type="ECO:0000313" key="7">
    <source>
        <dbReference type="Proteomes" id="UP000693946"/>
    </source>
</evidence>
<feature type="region of interest" description="Disordered" evidence="4">
    <location>
        <begin position="941"/>
        <end position="1068"/>
    </location>
</feature>
<comment type="subcellular location">
    <subcellularLocation>
        <location evidence="1">Cytoplasm</location>
    </subcellularLocation>
</comment>
<feature type="compositionally biased region" description="Low complexity" evidence="4">
    <location>
        <begin position="515"/>
        <end position="528"/>
    </location>
</feature>
<feature type="compositionally biased region" description="Basic and acidic residues" evidence="4">
    <location>
        <begin position="476"/>
        <end position="492"/>
    </location>
</feature>
<feature type="compositionally biased region" description="Basic and acidic residues" evidence="4">
    <location>
        <begin position="656"/>
        <end position="668"/>
    </location>
</feature>
<dbReference type="FunFam" id="3.30.870.10:FF:000004">
    <property type="entry name" value="protein FAM83H isoform X2"/>
    <property type="match status" value="1"/>
</dbReference>
<feature type="compositionally biased region" description="Low complexity" evidence="4">
    <location>
        <begin position="545"/>
        <end position="573"/>
    </location>
</feature>
<feature type="compositionally biased region" description="Polar residues" evidence="4">
    <location>
        <begin position="797"/>
        <end position="809"/>
    </location>
</feature>
<feature type="compositionally biased region" description="Polar residues" evidence="4">
    <location>
        <begin position="1351"/>
        <end position="1360"/>
    </location>
</feature>
<dbReference type="InterPro" id="IPR050944">
    <property type="entry name" value="FAM83"/>
</dbReference>
<sequence length="1485" mass="162448">MALSQVQCLDDNHVNPRTHEAKPEFLYSEDQRLALEALLCDGREAFFKYLEDRGLRGFLSDPELETLAGAVEPHDPDTELLPQNAEEGVCEARLSLQYWPDLSDTSVPQLDLGWPDSKSYRGVTRATVYTQPPLDGQAHIKEIVRRTIAQAQKVIAVVMDVFTDVDIFRDLLDAGFKRKVSVYILLERTRLPHFLSMCQRANMHAGYLKHLRVRCAEGAEFCTRSCAKVKGQLGHRFMFIDGDKAVSGSYSFTWMASRLDRNLITVVTGQAVDGFDQLFRFLYLTSSSVDLRQVTTEPEPEPEPAPLPAAVAPPSAADVRKLYNPKYALVAAGNLISSTAKNSTKEPKDDKNADVLDGKKMRRSKDTIQEAPPLHPGLINLEKACLISYLPTWPEPDPPSDVIGFINIRDASKPNQVHLQRSEMFETSQAIRFSSPFSTPKEAPLEVAQHKHENVNKPQSTQNETKAVEPVVDSNRPVEHSAEPRDVKTKEEDVSEQSLATSVPNPEPAKDTSKTLNTENELHLNTTTKQNPGQNSTTSHVSEHTLSQSSSNSSTPSASSSSHTTPTVTTSSPKLQSPSGSIPEKETETSLNTQSCPAYSNSETEVTQIDSRTQALPMRPHSSPEMTLNIQTDHSHMHTSSASPVQPQSVSPPSLSEKDSTELSRTDISDGTSVPSISCSTPVPPLISSTTLDPPVPASSAASSLTMIAPIPKPRTVQLVIRNDGTSEGQKLPEVSVVRRPESRDSTGPLMVGSETDAANVLQTQPEKEPETLAQVQVSAEVKPGALKDTASAGNPKGTTHPHQNVTSQETKDDETVSTAVPPLSPAAPKPHGQSDVLTVDAPKAHSENNQEVITKGEVKNNSLMSSDFKTPSKTDMDSVATVQTDAKALDKTLLGCGFTKEPNEKSEAVMRCKTYLARAHEPQIISYCEVNSPVVDVDVPARTNSRTSNNGGSPSVTPARHADDEPNVEEHNGHDGVATQESQKTPKAQGRSYTPERSRRLNLVNTHMHSPTTEKHPQPPSPLVRTPTPDDFIPRTPTPGSHTPDPRNHTLDFRTPTPDMSDGYFSPREGSILSTTSEEYYECMDSPTHDPVFHQIDYLFHGTTVDCDCFACTNASPLHINTHASEARKSLSSSSLEKLETGSTEMRAKNEEQEDAKGIVADLSQEIERIGSNDRKTLTDHFKEAKELAEISGNNKKTQHQVAKGKQSAVDDGGVSPREIMNKATGAKRTVAGDLMPDRGKPDKEKLVDEAAVRASSVERRVQSSRDTQGQKSPAGQLHASPSRSPRRPPSRPTPPQLTVGAVGSAKQKQVEVSHSRESVVSPQAPVANNWSKMRHLQNQQSAPNAQASVPRTRSNAESQLCRHSPIQEAPPQEEGKSPFAFTLSKLYNLKGLKSKDSNYIKQQTQIQDKLLPVCCYRLRLCMDETSKYSAAVRGENQTFTGCCHHRDKCAGGGSCRRGQDNKRDNEHRVTMMGHTAMMICGFL</sequence>
<dbReference type="InterPro" id="IPR012461">
    <property type="entry name" value="SACK1"/>
</dbReference>
<reference evidence="6 7" key="1">
    <citation type="journal article" date="2021" name="Sci. Rep.">
        <title>Chromosome anchoring in Senegalese sole (Solea senegalensis) reveals sex-associated markers and genome rearrangements in flatfish.</title>
        <authorList>
            <person name="Guerrero-Cozar I."/>
            <person name="Gomez-Garrido J."/>
            <person name="Berbel C."/>
            <person name="Martinez-Blanch J.F."/>
            <person name="Alioto T."/>
            <person name="Claros M.G."/>
            <person name="Gagnaire P.A."/>
            <person name="Manchado M."/>
        </authorList>
    </citation>
    <scope>NUCLEOTIDE SEQUENCE [LARGE SCALE GENOMIC DNA]</scope>
    <source>
        <strain evidence="6">Sse05_10M</strain>
    </source>
</reference>
<feature type="compositionally biased region" description="Low complexity" evidence="4">
    <location>
        <begin position="1339"/>
        <end position="1350"/>
    </location>
</feature>
<feature type="region of interest" description="Disordered" evidence="4">
    <location>
        <begin position="1190"/>
        <end position="1378"/>
    </location>
</feature>
<organism evidence="6 7">
    <name type="scientific">Solea senegalensis</name>
    <name type="common">Senegalese sole</name>
    <dbReference type="NCBI Taxonomy" id="28829"/>
    <lineage>
        <taxon>Eukaryota</taxon>
        <taxon>Metazoa</taxon>
        <taxon>Chordata</taxon>
        <taxon>Craniata</taxon>
        <taxon>Vertebrata</taxon>
        <taxon>Euteleostomi</taxon>
        <taxon>Actinopterygii</taxon>
        <taxon>Neopterygii</taxon>
        <taxon>Teleostei</taxon>
        <taxon>Neoteleostei</taxon>
        <taxon>Acanthomorphata</taxon>
        <taxon>Carangaria</taxon>
        <taxon>Pleuronectiformes</taxon>
        <taxon>Pleuronectoidei</taxon>
        <taxon>Soleidae</taxon>
        <taxon>Solea</taxon>
    </lineage>
</organism>
<comment type="similarity">
    <text evidence="2">Belongs to the FAM83 family.</text>
</comment>
<dbReference type="GO" id="GO:0005737">
    <property type="term" value="C:cytoplasm"/>
    <property type="evidence" value="ECO:0007669"/>
    <property type="project" value="UniProtKB-SubCell"/>
</dbReference>
<dbReference type="PANTHER" id="PTHR16181:SF29">
    <property type="entry name" value="PROTEIN FAM83A-RELATED"/>
    <property type="match status" value="1"/>
</dbReference>